<dbReference type="AlphaFoldDB" id="A0A9Q1BFA0"/>
<gene>
    <name evidence="2" type="ORF">HOLleu_37431</name>
</gene>
<dbReference type="PANTHER" id="PTHR12242">
    <property type="entry name" value="OS02G0130600 PROTEIN-RELATED"/>
    <property type="match status" value="1"/>
</dbReference>
<dbReference type="InterPro" id="IPR049352">
    <property type="entry name" value="Rost"/>
</dbReference>
<organism evidence="2 3">
    <name type="scientific">Holothuria leucospilota</name>
    <name type="common">Black long sea cucumber</name>
    <name type="synonym">Mertensiothuria leucospilota</name>
    <dbReference type="NCBI Taxonomy" id="206669"/>
    <lineage>
        <taxon>Eukaryota</taxon>
        <taxon>Metazoa</taxon>
        <taxon>Echinodermata</taxon>
        <taxon>Eleutherozoa</taxon>
        <taxon>Echinozoa</taxon>
        <taxon>Holothuroidea</taxon>
        <taxon>Aspidochirotacea</taxon>
        <taxon>Aspidochirotida</taxon>
        <taxon>Holothuriidae</taxon>
        <taxon>Holothuria</taxon>
    </lineage>
</organism>
<dbReference type="PANTHER" id="PTHR12242:SF1">
    <property type="entry name" value="MYND-TYPE DOMAIN-CONTAINING PROTEIN"/>
    <property type="match status" value="1"/>
</dbReference>
<keyword evidence="1" id="KW-0812">Transmembrane</keyword>
<evidence type="ECO:0000313" key="2">
    <source>
        <dbReference type="EMBL" id="KAJ8022517.1"/>
    </source>
</evidence>
<feature type="transmembrane region" description="Helical" evidence="1">
    <location>
        <begin position="226"/>
        <end position="245"/>
    </location>
</feature>
<dbReference type="Pfam" id="PF21534">
    <property type="entry name" value="Rost"/>
    <property type="match status" value="1"/>
</dbReference>
<dbReference type="OrthoDB" id="419711at2759"/>
<feature type="transmembrane region" description="Helical" evidence="1">
    <location>
        <begin position="196"/>
        <end position="214"/>
    </location>
</feature>
<accession>A0A9Q1BFA0</accession>
<name>A0A9Q1BFA0_HOLLE</name>
<reference evidence="2" key="1">
    <citation type="submission" date="2021-10" db="EMBL/GenBank/DDBJ databases">
        <title>Tropical sea cucumber genome reveals ecological adaptation and Cuvierian tubules defense mechanism.</title>
        <authorList>
            <person name="Chen T."/>
        </authorList>
    </citation>
    <scope>NUCLEOTIDE SEQUENCE</scope>
    <source>
        <strain evidence="2">Nanhai2018</strain>
        <tissue evidence="2">Muscle</tissue>
    </source>
</reference>
<keyword evidence="1" id="KW-0472">Membrane</keyword>
<feature type="transmembrane region" description="Helical" evidence="1">
    <location>
        <begin position="39"/>
        <end position="60"/>
    </location>
</feature>
<dbReference type="EMBL" id="JAIZAY010000020">
    <property type="protein sequence ID" value="KAJ8022517.1"/>
    <property type="molecule type" value="Genomic_DNA"/>
</dbReference>
<dbReference type="GO" id="GO:0016020">
    <property type="term" value="C:membrane"/>
    <property type="evidence" value="ECO:0007669"/>
    <property type="project" value="TreeGrafter"/>
</dbReference>
<evidence type="ECO:0000256" key="1">
    <source>
        <dbReference type="SAM" id="Phobius"/>
    </source>
</evidence>
<keyword evidence="1" id="KW-1133">Transmembrane helix</keyword>
<feature type="transmembrane region" description="Helical" evidence="1">
    <location>
        <begin position="265"/>
        <end position="289"/>
    </location>
</feature>
<protein>
    <submittedName>
        <fullName evidence="2">Protein rolling stone</fullName>
    </submittedName>
</protein>
<dbReference type="Proteomes" id="UP001152320">
    <property type="component" value="Chromosome 20"/>
</dbReference>
<sequence length="308" mass="35202">MAGDCKKQCSLRAFALGGEEPNKFASPQAKWPLLPVSFIIYRLIYALYRAIILILLLINWGSPPFYRQRDSKAKWLIFISNWTFLLHTSYTLWSAGTASYWHLRGKTQAESRLEVRRSDPEKYGNPSVDERNDLELTSKSIATEEESESMAPTLNTPWYFKIQWAMQNTVCAAEVFITCLYWFLEYDPGEGHFYNVNVHGVGLVLVTVDFLLVANPFRFLHFIYPSLYAIVYFAFTLIYFLAGGLNPDDQTFIYEGVLDWGSSPGMTLIVALITSLVVSPFLCGVYFLLYLLKLSFGKCCACCKYDIN</sequence>
<feature type="transmembrane region" description="Helical" evidence="1">
    <location>
        <begin position="164"/>
        <end position="184"/>
    </location>
</feature>
<comment type="caution">
    <text evidence="2">The sequence shown here is derived from an EMBL/GenBank/DDBJ whole genome shotgun (WGS) entry which is preliminary data.</text>
</comment>
<keyword evidence="3" id="KW-1185">Reference proteome</keyword>
<evidence type="ECO:0000313" key="3">
    <source>
        <dbReference type="Proteomes" id="UP001152320"/>
    </source>
</evidence>
<proteinExistence type="predicted"/>